<evidence type="ECO:0000313" key="8">
    <source>
        <dbReference type="WBParaSite" id="SPAL_0000063800.1"/>
    </source>
</evidence>
<evidence type="ECO:0000313" key="7">
    <source>
        <dbReference type="Proteomes" id="UP000046392"/>
    </source>
</evidence>
<dbReference type="Proteomes" id="UP000046392">
    <property type="component" value="Unplaced"/>
</dbReference>
<keyword evidence="3" id="KW-0328">Glycosyltransferase</keyword>
<sequence>MHSKYFIIFFNLFSLIYCYKILVVNPKFGYSHVNFFSQVADILTEAGHDVTVLTINIDPTIKHPGAYKAKIITYPSTKEVEDNFANMIDNRFIWSLSNDGAQQFKFAMKFIDALHKQSLRVFNDEELVEKIMKEKFDLGITEAMNIYVLGMFKVWGIKAYVTGYSMSLGDHFYKFFGLPFPASFIPNYMSSSTDKMTYSERFENWFVHNFGEFMGYFLRDKMTLQSEFDKKYGVGFYDSNSVVGDSSFLVLNSNPFLDIPGPKTPKMVEVSGIGQKCGIVMNKFELADSSKLITNIKTILDDDTYKKNAKMVSRRLNKRPIGSKRLLIEHIEFAAEFGKLDMLDLASRHMGIIEYYNLDIILPVISGFIVFVGLIFFIIFRIFKKLFTKKLKND</sequence>
<feature type="transmembrane region" description="Helical" evidence="6">
    <location>
        <begin position="360"/>
        <end position="383"/>
    </location>
</feature>
<evidence type="ECO:0000256" key="1">
    <source>
        <dbReference type="ARBA" id="ARBA00009995"/>
    </source>
</evidence>
<dbReference type="InterPro" id="IPR002213">
    <property type="entry name" value="UDP_glucos_trans"/>
</dbReference>
<dbReference type="PANTHER" id="PTHR48043">
    <property type="entry name" value="EG:EG0003.4 PROTEIN-RELATED"/>
    <property type="match status" value="1"/>
</dbReference>
<name>A0A0N5B3I5_STREA</name>
<dbReference type="EC" id="2.4.1.17" evidence="2"/>
<keyword evidence="7" id="KW-1185">Reference proteome</keyword>
<dbReference type="AlphaFoldDB" id="A0A0N5B3I5"/>
<reference evidence="8" key="1">
    <citation type="submission" date="2017-02" db="UniProtKB">
        <authorList>
            <consortium name="WormBaseParasite"/>
        </authorList>
    </citation>
    <scope>IDENTIFICATION</scope>
</reference>
<keyword evidence="6" id="KW-0812">Transmembrane</keyword>
<dbReference type="PANTHER" id="PTHR48043:SF23">
    <property type="entry name" value="UDP-GLUCURONOSYLTRANSFERASE"/>
    <property type="match status" value="1"/>
</dbReference>
<organism evidence="7 8">
    <name type="scientific">Strongyloides papillosus</name>
    <name type="common">Intestinal threadworm</name>
    <dbReference type="NCBI Taxonomy" id="174720"/>
    <lineage>
        <taxon>Eukaryota</taxon>
        <taxon>Metazoa</taxon>
        <taxon>Ecdysozoa</taxon>
        <taxon>Nematoda</taxon>
        <taxon>Chromadorea</taxon>
        <taxon>Rhabditida</taxon>
        <taxon>Tylenchina</taxon>
        <taxon>Panagrolaimomorpha</taxon>
        <taxon>Strongyloidoidea</taxon>
        <taxon>Strongyloididae</taxon>
        <taxon>Strongyloides</taxon>
    </lineage>
</organism>
<evidence type="ECO:0000256" key="6">
    <source>
        <dbReference type="SAM" id="Phobius"/>
    </source>
</evidence>
<feature type="transmembrane region" description="Helical" evidence="6">
    <location>
        <begin position="5"/>
        <end position="22"/>
    </location>
</feature>
<evidence type="ECO:0000256" key="2">
    <source>
        <dbReference type="ARBA" id="ARBA00012544"/>
    </source>
</evidence>
<dbReference type="WBParaSite" id="SPAL_0000063800.1">
    <property type="protein sequence ID" value="SPAL_0000063800.1"/>
    <property type="gene ID" value="SPAL_0000063800"/>
</dbReference>
<evidence type="ECO:0000256" key="4">
    <source>
        <dbReference type="ARBA" id="ARBA00022679"/>
    </source>
</evidence>
<dbReference type="Pfam" id="PF00201">
    <property type="entry name" value="UDPGT"/>
    <property type="match status" value="2"/>
</dbReference>
<keyword evidence="6" id="KW-1133">Transmembrane helix</keyword>
<keyword evidence="4" id="KW-0808">Transferase</keyword>
<comment type="similarity">
    <text evidence="1">Belongs to the UDP-glycosyltransferase family.</text>
</comment>
<protein>
    <recommendedName>
        <fullName evidence="2">glucuronosyltransferase</fullName>
        <ecNumber evidence="2">2.4.1.17</ecNumber>
    </recommendedName>
</protein>
<comment type="catalytic activity">
    <reaction evidence="5">
        <text>glucuronate acceptor + UDP-alpha-D-glucuronate = acceptor beta-D-glucuronoside + UDP + H(+)</text>
        <dbReference type="Rhea" id="RHEA:21032"/>
        <dbReference type="ChEBI" id="CHEBI:15378"/>
        <dbReference type="ChEBI" id="CHEBI:58052"/>
        <dbReference type="ChEBI" id="CHEBI:58223"/>
        <dbReference type="ChEBI" id="CHEBI:132367"/>
        <dbReference type="ChEBI" id="CHEBI:132368"/>
        <dbReference type="EC" id="2.4.1.17"/>
    </reaction>
</comment>
<dbReference type="InterPro" id="IPR050271">
    <property type="entry name" value="UDP-glycosyltransferase"/>
</dbReference>
<evidence type="ECO:0000256" key="3">
    <source>
        <dbReference type="ARBA" id="ARBA00022676"/>
    </source>
</evidence>
<evidence type="ECO:0000256" key="5">
    <source>
        <dbReference type="ARBA" id="ARBA00047475"/>
    </source>
</evidence>
<proteinExistence type="inferred from homology"/>
<keyword evidence="6" id="KW-0472">Membrane</keyword>
<accession>A0A0N5B3I5</accession>
<dbReference type="SUPFAM" id="SSF53756">
    <property type="entry name" value="UDP-Glycosyltransferase/glycogen phosphorylase"/>
    <property type="match status" value="1"/>
</dbReference>
<dbReference type="GO" id="GO:0015020">
    <property type="term" value="F:glucuronosyltransferase activity"/>
    <property type="evidence" value="ECO:0007669"/>
    <property type="project" value="UniProtKB-EC"/>
</dbReference>